<comment type="similarity">
    <text evidence="1">Belongs to the short-chain dehydrogenases/reductases (SDR) family.</text>
</comment>
<dbReference type="SUPFAM" id="SSF51735">
    <property type="entry name" value="NAD(P)-binding Rossmann-fold domains"/>
    <property type="match status" value="1"/>
</dbReference>
<dbReference type="PRINTS" id="PR00081">
    <property type="entry name" value="GDHRDH"/>
</dbReference>
<dbReference type="PRINTS" id="PR00080">
    <property type="entry name" value="SDRFAMILY"/>
</dbReference>
<evidence type="ECO:0000313" key="3">
    <source>
        <dbReference type="EMBL" id="MDQ0367806.1"/>
    </source>
</evidence>
<reference evidence="3 4" key="1">
    <citation type="submission" date="2023-07" db="EMBL/GenBank/DDBJ databases">
        <title>Sequencing the genomes of 1000 actinobacteria strains.</title>
        <authorList>
            <person name="Klenk H.-P."/>
        </authorList>
    </citation>
    <scope>NUCLEOTIDE SEQUENCE [LARGE SCALE GENOMIC DNA]</scope>
    <source>
        <strain evidence="3 4">DSM 44709</strain>
    </source>
</reference>
<proteinExistence type="inferred from homology"/>
<dbReference type="InterPro" id="IPR020904">
    <property type="entry name" value="Sc_DH/Rdtase_CS"/>
</dbReference>
<protein>
    <submittedName>
        <fullName evidence="3">NAD(P)-dependent dehydrogenase (Short-subunit alcohol dehydrogenase family)</fullName>
    </submittedName>
</protein>
<name>A0AAE3W1I2_9ACTN</name>
<accession>A0AAE3W1I2</accession>
<gene>
    <name evidence="3" type="ORF">J2S42_004475</name>
</gene>
<dbReference type="GO" id="GO:0016616">
    <property type="term" value="F:oxidoreductase activity, acting on the CH-OH group of donors, NAD or NADP as acceptor"/>
    <property type="evidence" value="ECO:0007669"/>
    <property type="project" value="TreeGrafter"/>
</dbReference>
<dbReference type="EMBL" id="JAUSUZ010000001">
    <property type="protein sequence ID" value="MDQ0367806.1"/>
    <property type="molecule type" value="Genomic_DNA"/>
</dbReference>
<comment type="caution">
    <text evidence="3">The sequence shown here is derived from an EMBL/GenBank/DDBJ whole genome shotgun (WGS) entry which is preliminary data.</text>
</comment>
<dbReference type="PANTHER" id="PTHR42760:SF133">
    <property type="entry name" value="3-OXOACYL-[ACYL-CARRIER-PROTEIN] REDUCTASE"/>
    <property type="match status" value="1"/>
</dbReference>
<evidence type="ECO:0000256" key="1">
    <source>
        <dbReference type="ARBA" id="ARBA00006484"/>
    </source>
</evidence>
<dbReference type="AlphaFoldDB" id="A0AAE3W1I2"/>
<sequence length="253" mass="26892">MIALVTGGSRGIGRGIVLSLARAGYDVVVNYAGNVDAAKEVAAEVEALGRRALIVQADVSVAADRERLLAESYAAFGRLDLLVSNAGVAPTVRADILEADEESFDRVLGINLKGPYFLIQSAANRMIAQPEGETRPKIVIISSNSAYTASVNRGDYCVSKAGLGMVTQLFAARLAEHGINVYEIRPGIIATDMTGAVTAKYDDLIFNRGIQPIRRWGRPDDVARAVVAVATDLLPHSTGEVINVDGGFHLKTL</sequence>
<dbReference type="Gene3D" id="3.40.50.720">
    <property type="entry name" value="NAD(P)-binding Rossmann-like Domain"/>
    <property type="match status" value="1"/>
</dbReference>
<dbReference type="NCBIfam" id="NF009386">
    <property type="entry name" value="PRK12745.1"/>
    <property type="match status" value="1"/>
</dbReference>
<dbReference type="GO" id="GO:0048038">
    <property type="term" value="F:quinone binding"/>
    <property type="evidence" value="ECO:0007669"/>
    <property type="project" value="TreeGrafter"/>
</dbReference>
<dbReference type="Proteomes" id="UP001240236">
    <property type="component" value="Unassembled WGS sequence"/>
</dbReference>
<organism evidence="3 4">
    <name type="scientific">Catenuloplanes indicus</name>
    <dbReference type="NCBI Taxonomy" id="137267"/>
    <lineage>
        <taxon>Bacteria</taxon>
        <taxon>Bacillati</taxon>
        <taxon>Actinomycetota</taxon>
        <taxon>Actinomycetes</taxon>
        <taxon>Micromonosporales</taxon>
        <taxon>Micromonosporaceae</taxon>
        <taxon>Catenuloplanes</taxon>
    </lineage>
</organism>
<evidence type="ECO:0000313" key="4">
    <source>
        <dbReference type="Proteomes" id="UP001240236"/>
    </source>
</evidence>
<dbReference type="InterPro" id="IPR036291">
    <property type="entry name" value="NAD(P)-bd_dom_sf"/>
</dbReference>
<keyword evidence="2" id="KW-0560">Oxidoreductase</keyword>
<dbReference type="RefSeq" id="WP_307242086.1">
    <property type="nucleotide sequence ID" value="NZ_JAUSUZ010000001.1"/>
</dbReference>
<dbReference type="GO" id="GO:0006633">
    <property type="term" value="P:fatty acid biosynthetic process"/>
    <property type="evidence" value="ECO:0007669"/>
    <property type="project" value="TreeGrafter"/>
</dbReference>
<dbReference type="InterPro" id="IPR002347">
    <property type="entry name" value="SDR_fam"/>
</dbReference>
<keyword evidence="4" id="KW-1185">Reference proteome</keyword>
<dbReference type="FunFam" id="3.40.50.720:FF:000084">
    <property type="entry name" value="Short-chain dehydrogenase reductase"/>
    <property type="match status" value="1"/>
</dbReference>
<dbReference type="PROSITE" id="PS00061">
    <property type="entry name" value="ADH_SHORT"/>
    <property type="match status" value="1"/>
</dbReference>
<evidence type="ECO:0000256" key="2">
    <source>
        <dbReference type="ARBA" id="ARBA00023002"/>
    </source>
</evidence>
<dbReference type="PANTHER" id="PTHR42760">
    <property type="entry name" value="SHORT-CHAIN DEHYDROGENASES/REDUCTASES FAMILY MEMBER"/>
    <property type="match status" value="1"/>
</dbReference>
<dbReference type="Pfam" id="PF13561">
    <property type="entry name" value="adh_short_C2"/>
    <property type="match status" value="1"/>
</dbReference>